<dbReference type="AlphaFoldDB" id="A0AAE1HCG5"/>
<comment type="caution">
    <text evidence="2">The sequence shown here is derived from an EMBL/GenBank/DDBJ whole genome shotgun (WGS) entry which is preliminary data.</text>
</comment>
<accession>A0AAE1HCG5</accession>
<reference evidence="2" key="2">
    <citation type="journal article" date="2023" name="BMC Genomics">
        <title>Pest status, molecular evolution, and epigenetic factors derived from the genome assembly of Frankliniella fusca, a thysanopteran phytovirus vector.</title>
        <authorList>
            <person name="Catto M.A."/>
            <person name="Labadie P.E."/>
            <person name="Jacobson A.L."/>
            <person name="Kennedy G.G."/>
            <person name="Srinivasan R."/>
            <person name="Hunt B.G."/>
        </authorList>
    </citation>
    <scope>NUCLEOTIDE SEQUENCE</scope>
    <source>
        <strain evidence="2">PL_HMW_Pooled</strain>
    </source>
</reference>
<gene>
    <name evidence="2" type="ORF">KUF71_008100</name>
</gene>
<evidence type="ECO:0000313" key="2">
    <source>
        <dbReference type="EMBL" id="KAK3918852.1"/>
    </source>
</evidence>
<sequence>VRYSVSPSPHLTSILGVYNSSAPSGACLTRVAPRSAPRGAVRCGRESVKSWMGGKRDLSRTAPPLAGSRDPSDRAAGQVYGHKCLSPRTQAASSAASAAHRGNAVLHLLTQHTARRAGQNAVRQKPRSRCSEALPPAQSLVVFLCRALPPAAHRDAARARRHPPPCRAARASKAAEPG</sequence>
<keyword evidence="3" id="KW-1185">Reference proteome</keyword>
<feature type="region of interest" description="Disordered" evidence="1">
    <location>
        <begin position="52"/>
        <end position="77"/>
    </location>
</feature>
<evidence type="ECO:0000313" key="3">
    <source>
        <dbReference type="Proteomes" id="UP001219518"/>
    </source>
</evidence>
<evidence type="ECO:0000256" key="1">
    <source>
        <dbReference type="SAM" id="MobiDB-lite"/>
    </source>
</evidence>
<dbReference type="EMBL" id="JAHWGI010000962">
    <property type="protein sequence ID" value="KAK3918852.1"/>
    <property type="molecule type" value="Genomic_DNA"/>
</dbReference>
<organism evidence="2 3">
    <name type="scientific">Frankliniella fusca</name>
    <dbReference type="NCBI Taxonomy" id="407009"/>
    <lineage>
        <taxon>Eukaryota</taxon>
        <taxon>Metazoa</taxon>
        <taxon>Ecdysozoa</taxon>
        <taxon>Arthropoda</taxon>
        <taxon>Hexapoda</taxon>
        <taxon>Insecta</taxon>
        <taxon>Pterygota</taxon>
        <taxon>Neoptera</taxon>
        <taxon>Paraneoptera</taxon>
        <taxon>Thysanoptera</taxon>
        <taxon>Terebrantia</taxon>
        <taxon>Thripoidea</taxon>
        <taxon>Thripidae</taxon>
        <taxon>Frankliniella</taxon>
    </lineage>
</organism>
<feature type="region of interest" description="Disordered" evidence="1">
    <location>
        <begin position="154"/>
        <end position="178"/>
    </location>
</feature>
<feature type="non-terminal residue" evidence="2">
    <location>
        <position position="1"/>
    </location>
</feature>
<dbReference type="Proteomes" id="UP001219518">
    <property type="component" value="Unassembled WGS sequence"/>
</dbReference>
<keyword evidence="2" id="KW-0378">Hydrolase</keyword>
<proteinExistence type="predicted"/>
<reference evidence="2" key="1">
    <citation type="submission" date="2021-07" db="EMBL/GenBank/DDBJ databases">
        <authorList>
            <person name="Catto M.A."/>
            <person name="Jacobson A."/>
            <person name="Kennedy G."/>
            <person name="Labadie P."/>
            <person name="Hunt B.G."/>
            <person name="Srinivasan R."/>
        </authorList>
    </citation>
    <scope>NUCLEOTIDE SEQUENCE</scope>
    <source>
        <strain evidence="2">PL_HMW_Pooled</strain>
        <tissue evidence="2">Head</tissue>
    </source>
</reference>
<name>A0AAE1HCG5_9NEOP</name>
<protein>
    <submittedName>
        <fullName evidence="2">Glycosyl hydrolase family 109 protein 5</fullName>
    </submittedName>
</protein>
<dbReference type="GO" id="GO:0016787">
    <property type="term" value="F:hydrolase activity"/>
    <property type="evidence" value="ECO:0007669"/>
    <property type="project" value="UniProtKB-KW"/>
</dbReference>